<keyword evidence="7" id="KW-0472">Membrane</keyword>
<keyword evidence="7" id="KW-1133">Transmembrane helix</keyword>
<evidence type="ECO:0000256" key="5">
    <source>
        <dbReference type="ARBA" id="ARBA00022692"/>
    </source>
</evidence>
<dbReference type="Pfam" id="PF07886">
    <property type="entry name" value="BA14K"/>
    <property type="match status" value="1"/>
</dbReference>
<name>A0ABW3V8E9_9HYPH</name>
<evidence type="ECO:0000256" key="10">
    <source>
        <dbReference type="SAM" id="SignalP"/>
    </source>
</evidence>
<comment type="caution">
    <text evidence="11">The sequence shown here is derived from an EMBL/GenBank/DDBJ whole genome shotgun (WGS) entry which is preliminary data.</text>
</comment>
<proteinExistence type="inferred from homology"/>
<keyword evidence="12" id="KW-1185">Reference proteome</keyword>
<dbReference type="RefSeq" id="WP_289384849.1">
    <property type="nucleotide sequence ID" value="NZ_JAUCBM010000001.1"/>
</dbReference>
<evidence type="ECO:0000256" key="4">
    <source>
        <dbReference type="ARBA" id="ARBA00022475"/>
    </source>
</evidence>
<comment type="function">
    <text evidence="9">Has immunoglobulin-binding and hemagglutination properties, and can bind to mannose. Essential for virulence. May be involved in LPS biosynthesis or polysaccharide transport.</text>
</comment>
<sequence length="152" mass="18459">MRRMISYFTAALTALTMSILSFGSAAQAQPAAVTHNAILQDMTATGQGLSRNVQYYPERRHYRERRHYDRRYDRPRHWNGPRYRPQYRPYYQPQFRYYRPAPPRHYRPAPVYRSGRNGHINWCYNRYRSYRASDNTFQPNYGPRRQCYSPYT</sequence>
<keyword evidence="10" id="KW-0732">Signal</keyword>
<evidence type="ECO:0000256" key="6">
    <source>
        <dbReference type="ARBA" id="ARBA00022734"/>
    </source>
</evidence>
<evidence type="ECO:0000256" key="8">
    <source>
        <dbReference type="ARBA" id="ARBA00023026"/>
    </source>
</evidence>
<gene>
    <name evidence="11" type="ORF">ACFQ35_14485</name>
</gene>
<dbReference type="EMBL" id="JBHTMA010000040">
    <property type="protein sequence ID" value="MFD1228349.1"/>
    <property type="molecule type" value="Genomic_DNA"/>
</dbReference>
<evidence type="ECO:0000256" key="1">
    <source>
        <dbReference type="ARBA" id="ARBA00004162"/>
    </source>
</evidence>
<feature type="signal peptide" evidence="10">
    <location>
        <begin position="1"/>
        <end position="28"/>
    </location>
</feature>
<keyword evidence="8" id="KW-0843">Virulence</keyword>
<comment type="subcellular location">
    <subcellularLocation>
        <location evidence="1">Cell membrane</location>
        <topology evidence="1">Single-pass membrane protein</topology>
    </subcellularLocation>
</comment>
<protein>
    <recommendedName>
        <fullName evidence="3">Lectin-like protein BA14k</fullName>
    </recommendedName>
</protein>
<evidence type="ECO:0000256" key="3">
    <source>
        <dbReference type="ARBA" id="ARBA00020552"/>
    </source>
</evidence>
<accession>A0ABW3V8E9</accession>
<keyword evidence="5" id="KW-0812">Transmembrane</keyword>
<keyword evidence="6" id="KW-0430">Lectin</keyword>
<evidence type="ECO:0000313" key="12">
    <source>
        <dbReference type="Proteomes" id="UP001597263"/>
    </source>
</evidence>
<comment type="similarity">
    <text evidence="2">Belongs to the BA14k family.</text>
</comment>
<reference evidence="12" key="1">
    <citation type="journal article" date="2019" name="Int. J. Syst. Evol. Microbiol.">
        <title>The Global Catalogue of Microorganisms (GCM) 10K type strain sequencing project: providing services to taxonomists for standard genome sequencing and annotation.</title>
        <authorList>
            <consortium name="The Broad Institute Genomics Platform"/>
            <consortium name="The Broad Institute Genome Sequencing Center for Infectious Disease"/>
            <person name="Wu L."/>
            <person name="Ma J."/>
        </authorList>
    </citation>
    <scope>NUCLEOTIDE SEQUENCE [LARGE SCALE GENOMIC DNA]</scope>
    <source>
        <strain evidence="12">CCUG 49584</strain>
    </source>
</reference>
<keyword evidence="4" id="KW-1003">Cell membrane</keyword>
<feature type="chain" id="PRO_5045064310" description="Lectin-like protein BA14k" evidence="10">
    <location>
        <begin position="29"/>
        <end position="152"/>
    </location>
</feature>
<evidence type="ECO:0000256" key="7">
    <source>
        <dbReference type="ARBA" id="ARBA00022989"/>
    </source>
</evidence>
<evidence type="ECO:0000313" key="11">
    <source>
        <dbReference type="EMBL" id="MFD1228349.1"/>
    </source>
</evidence>
<dbReference type="InterPro" id="IPR012413">
    <property type="entry name" value="BA14K"/>
</dbReference>
<evidence type="ECO:0000256" key="9">
    <source>
        <dbReference type="ARBA" id="ARBA00025321"/>
    </source>
</evidence>
<organism evidence="11 12">
    <name type="scientific">Pseudochrobactrum kiredjianiae</name>
    <dbReference type="NCBI Taxonomy" id="386305"/>
    <lineage>
        <taxon>Bacteria</taxon>
        <taxon>Pseudomonadati</taxon>
        <taxon>Pseudomonadota</taxon>
        <taxon>Alphaproteobacteria</taxon>
        <taxon>Hyphomicrobiales</taxon>
        <taxon>Brucellaceae</taxon>
        <taxon>Pseudochrobactrum</taxon>
    </lineage>
</organism>
<dbReference type="Proteomes" id="UP001597263">
    <property type="component" value="Unassembled WGS sequence"/>
</dbReference>
<evidence type="ECO:0000256" key="2">
    <source>
        <dbReference type="ARBA" id="ARBA00010270"/>
    </source>
</evidence>